<gene>
    <name evidence="1" type="ORF">A3D44_01070</name>
</gene>
<dbReference type="Proteomes" id="UP000178820">
    <property type="component" value="Unassembled WGS sequence"/>
</dbReference>
<sequence length="237" mass="27261">MIKKHIMKKVAIFDIDGTIFRSSLLIEVTEALIQEELFPKKTAAVYATSFKNWIDRKDSYEKYIWDVVAAFEKNIVGVRHDDFARISKEVVNFHKNRVYRYTRELVGELKKKEYYILAISHSPKELVDAFCKNFGFNKVYGRVYEVGENGRFTGKTLYADLINNKASILDRAVQKEGLTLVNSVGVGDSEGDITFLSKVKKPICFNPNSKLYQHAKKAGWKVVVERKDVIYILNSKS</sequence>
<comment type="caution">
    <text evidence="1">The sequence shown here is derived from an EMBL/GenBank/DDBJ whole genome shotgun (WGS) entry which is preliminary data.</text>
</comment>
<evidence type="ECO:0008006" key="3">
    <source>
        <dbReference type="Google" id="ProtNLM"/>
    </source>
</evidence>
<proteinExistence type="predicted"/>
<dbReference type="STRING" id="1802207.A3D44_01070"/>
<dbReference type="Gene3D" id="3.40.50.1000">
    <property type="entry name" value="HAD superfamily/HAD-like"/>
    <property type="match status" value="1"/>
</dbReference>
<evidence type="ECO:0000313" key="2">
    <source>
        <dbReference type="Proteomes" id="UP000178820"/>
    </source>
</evidence>
<dbReference type="SUPFAM" id="SSF56784">
    <property type="entry name" value="HAD-like"/>
    <property type="match status" value="1"/>
</dbReference>
<dbReference type="InterPro" id="IPR050582">
    <property type="entry name" value="HAD-like_SerB"/>
</dbReference>
<reference evidence="1 2" key="1">
    <citation type="journal article" date="2016" name="Nat. Commun.">
        <title>Thousands of microbial genomes shed light on interconnected biogeochemical processes in an aquifer system.</title>
        <authorList>
            <person name="Anantharaman K."/>
            <person name="Brown C.T."/>
            <person name="Hug L.A."/>
            <person name="Sharon I."/>
            <person name="Castelle C.J."/>
            <person name="Probst A.J."/>
            <person name="Thomas B.C."/>
            <person name="Singh A."/>
            <person name="Wilkins M.J."/>
            <person name="Karaoz U."/>
            <person name="Brodie E.L."/>
            <person name="Williams K.H."/>
            <person name="Hubbard S.S."/>
            <person name="Banfield J.F."/>
        </authorList>
    </citation>
    <scope>NUCLEOTIDE SEQUENCE [LARGE SCALE GENOMIC DNA]</scope>
</reference>
<dbReference type="InterPro" id="IPR023214">
    <property type="entry name" value="HAD_sf"/>
</dbReference>
<dbReference type="EMBL" id="MHOT01000013">
    <property type="protein sequence ID" value="OGZ69264.1"/>
    <property type="molecule type" value="Genomic_DNA"/>
</dbReference>
<dbReference type="AlphaFoldDB" id="A0A1G2I359"/>
<dbReference type="NCBIfam" id="TIGR01488">
    <property type="entry name" value="HAD-SF-IB"/>
    <property type="match status" value="1"/>
</dbReference>
<dbReference type="Gene3D" id="1.20.1440.100">
    <property type="entry name" value="SG protein - dephosphorylation function"/>
    <property type="match status" value="1"/>
</dbReference>
<name>A0A1G2I359_9BACT</name>
<dbReference type="PANTHER" id="PTHR43344">
    <property type="entry name" value="PHOSPHOSERINE PHOSPHATASE"/>
    <property type="match status" value="1"/>
</dbReference>
<organism evidence="1 2">
    <name type="scientific">Candidatus Staskawiczbacteria bacterium RIFCSPHIGHO2_02_FULL_42_22</name>
    <dbReference type="NCBI Taxonomy" id="1802207"/>
    <lineage>
        <taxon>Bacteria</taxon>
        <taxon>Candidatus Staskawicziibacteriota</taxon>
    </lineage>
</organism>
<protein>
    <recommendedName>
        <fullName evidence="3">Haloacid dehalogenase</fullName>
    </recommendedName>
</protein>
<evidence type="ECO:0000313" key="1">
    <source>
        <dbReference type="EMBL" id="OGZ69264.1"/>
    </source>
</evidence>
<dbReference type="InterPro" id="IPR036412">
    <property type="entry name" value="HAD-like_sf"/>
</dbReference>
<accession>A0A1G2I359</accession>
<dbReference type="Pfam" id="PF12710">
    <property type="entry name" value="HAD"/>
    <property type="match status" value="1"/>
</dbReference>